<organism evidence="10 11">
    <name type="scientific">Streptomyces humicola</name>
    <dbReference type="NCBI Taxonomy" id="2953240"/>
    <lineage>
        <taxon>Bacteria</taxon>
        <taxon>Bacillati</taxon>
        <taxon>Actinomycetota</taxon>
        <taxon>Actinomycetes</taxon>
        <taxon>Kitasatosporales</taxon>
        <taxon>Streptomycetaceae</taxon>
        <taxon>Streptomyces</taxon>
    </lineage>
</organism>
<evidence type="ECO:0000313" key="11">
    <source>
        <dbReference type="Proteomes" id="UP001057702"/>
    </source>
</evidence>
<feature type="transmembrane region" description="Helical" evidence="8">
    <location>
        <begin position="319"/>
        <end position="340"/>
    </location>
</feature>
<evidence type="ECO:0000313" key="10">
    <source>
        <dbReference type="EMBL" id="MCQ4079229.1"/>
    </source>
</evidence>
<dbReference type="Pfam" id="PF07690">
    <property type="entry name" value="MFS_1"/>
    <property type="match status" value="1"/>
</dbReference>
<dbReference type="RefSeq" id="WP_255918081.1">
    <property type="nucleotide sequence ID" value="NZ_JANFNG010000001.1"/>
</dbReference>
<feature type="transmembrane region" description="Helical" evidence="8">
    <location>
        <begin position="391"/>
        <end position="414"/>
    </location>
</feature>
<feature type="transmembrane region" description="Helical" evidence="8">
    <location>
        <begin position="360"/>
        <end position="379"/>
    </location>
</feature>
<feature type="domain" description="Major facilitator superfamily (MFS) profile" evidence="9">
    <location>
        <begin position="1"/>
        <end position="482"/>
    </location>
</feature>
<comment type="subcellular location">
    <subcellularLocation>
        <location evidence="1">Cell inner membrane</location>
        <topology evidence="1">Multi-pass membrane protein</topology>
    </subcellularLocation>
</comment>
<feature type="transmembrane region" description="Helical" evidence="8">
    <location>
        <begin position="91"/>
        <end position="109"/>
    </location>
</feature>
<keyword evidence="6 8" id="KW-0472">Membrane</keyword>
<dbReference type="PANTHER" id="PTHR23501">
    <property type="entry name" value="MAJOR FACILITATOR SUPERFAMILY"/>
    <property type="match status" value="1"/>
</dbReference>
<keyword evidence="11" id="KW-1185">Reference proteome</keyword>
<feature type="transmembrane region" description="Helical" evidence="8">
    <location>
        <begin position="459"/>
        <end position="478"/>
    </location>
</feature>
<dbReference type="InterPro" id="IPR036259">
    <property type="entry name" value="MFS_trans_sf"/>
</dbReference>
<evidence type="ECO:0000256" key="8">
    <source>
        <dbReference type="SAM" id="Phobius"/>
    </source>
</evidence>
<evidence type="ECO:0000256" key="3">
    <source>
        <dbReference type="ARBA" id="ARBA00022519"/>
    </source>
</evidence>
<dbReference type="CDD" id="cd17321">
    <property type="entry name" value="MFS_MMR_MDR_like"/>
    <property type="match status" value="1"/>
</dbReference>
<evidence type="ECO:0000256" key="6">
    <source>
        <dbReference type="ARBA" id="ARBA00023136"/>
    </source>
</evidence>
<evidence type="ECO:0000256" key="5">
    <source>
        <dbReference type="ARBA" id="ARBA00022989"/>
    </source>
</evidence>
<evidence type="ECO:0000256" key="7">
    <source>
        <dbReference type="ARBA" id="ARBA00044273"/>
    </source>
</evidence>
<dbReference type="PROSITE" id="PS50850">
    <property type="entry name" value="MFS"/>
    <property type="match status" value="1"/>
</dbReference>
<protein>
    <recommendedName>
        <fullName evidence="7">MFS-type drug efflux transporter P55</fullName>
    </recommendedName>
</protein>
<evidence type="ECO:0000259" key="9">
    <source>
        <dbReference type="PROSITE" id="PS50850"/>
    </source>
</evidence>
<feature type="transmembrane region" description="Helical" evidence="8">
    <location>
        <begin position="292"/>
        <end position="312"/>
    </location>
</feature>
<dbReference type="InterPro" id="IPR011701">
    <property type="entry name" value="MFS"/>
</dbReference>
<dbReference type="Proteomes" id="UP001057702">
    <property type="component" value="Unassembled WGS sequence"/>
</dbReference>
<keyword evidence="2" id="KW-0813">Transport</keyword>
<evidence type="ECO:0000256" key="4">
    <source>
        <dbReference type="ARBA" id="ARBA00022692"/>
    </source>
</evidence>
<dbReference type="InterPro" id="IPR005829">
    <property type="entry name" value="Sugar_transporter_CS"/>
</dbReference>
<feature type="transmembrane region" description="Helical" evidence="8">
    <location>
        <begin position="184"/>
        <end position="204"/>
    </location>
</feature>
<keyword evidence="3" id="KW-0997">Cell inner membrane</keyword>
<name>A0ABT1PNJ7_9ACTN</name>
<dbReference type="EMBL" id="JANFNG010000001">
    <property type="protein sequence ID" value="MCQ4079229.1"/>
    <property type="molecule type" value="Genomic_DNA"/>
</dbReference>
<keyword evidence="5 8" id="KW-1133">Transmembrane helix</keyword>
<dbReference type="Gene3D" id="1.20.1250.20">
    <property type="entry name" value="MFS general substrate transporter like domains"/>
    <property type="match status" value="1"/>
</dbReference>
<evidence type="ECO:0000256" key="2">
    <source>
        <dbReference type="ARBA" id="ARBA00022448"/>
    </source>
</evidence>
<gene>
    <name evidence="10" type="ORF">NGB36_01000</name>
</gene>
<feature type="transmembrane region" description="Helical" evidence="8">
    <location>
        <begin position="151"/>
        <end position="172"/>
    </location>
</feature>
<keyword evidence="3" id="KW-1003">Cell membrane</keyword>
<feature type="transmembrane region" description="Helical" evidence="8">
    <location>
        <begin position="61"/>
        <end position="79"/>
    </location>
</feature>
<feature type="transmembrane region" description="Helical" evidence="8">
    <location>
        <begin position="36"/>
        <end position="54"/>
    </location>
</feature>
<feature type="transmembrane region" description="Helical" evidence="8">
    <location>
        <begin position="121"/>
        <end position="139"/>
    </location>
</feature>
<comment type="caution">
    <text evidence="10">The sequence shown here is derived from an EMBL/GenBank/DDBJ whole genome shotgun (WGS) entry which is preliminary data.</text>
</comment>
<dbReference type="PROSITE" id="PS00216">
    <property type="entry name" value="SUGAR_TRANSPORT_1"/>
    <property type="match status" value="1"/>
</dbReference>
<feature type="transmembrane region" description="Helical" evidence="8">
    <location>
        <begin position="254"/>
        <end position="272"/>
    </location>
</feature>
<dbReference type="PANTHER" id="PTHR23501:SF191">
    <property type="entry name" value="VACUOLAR BASIC AMINO ACID TRANSPORTER 4"/>
    <property type="match status" value="1"/>
</dbReference>
<dbReference type="InterPro" id="IPR020846">
    <property type="entry name" value="MFS_dom"/>
</dbReference>
<keyword evidence="4 8" id="KW-0812">Transmembrane</keyword>
<reference evidence="10" key="1">
    <citation type="submission" date="2022-06" db="EMBL/GenBank/DDBJ databases">
        <title>Draft genome sequence of Streptomyces sp. RB6PN25 isolated from peat swamp forest in Thailand.</title>
        <authorList>
            <person name="Duangmal K."/>
            <person name="Klaysubun C."/>
        </authorList>
    </citation>
    <scope>NUCLEOTIDE SEQUENCE</scope>
    <source>
        <strain evidence="10">RB6PN25</strain>
    </source>
</reference>
<dbReference type="Gene3D" id="1.20.1720.10">
    <property type="entry name" value="Multidrug resistance protein D"/>
    <property type="match status" value="1"/>
</dbReference>
<dbReference type="SUPFAM" id="SSF103473">
    <property type="entry name" value="MFS general substrate transporter"/>
    <property type="match status" value="1"/>
</dbReference>
<evidence type="ECO:0000256" key="1">
    <source>
        <dbReference type="ARBA" id="ARBA00004429"/>
    </source>
</evidence>
<feature type="transmembrane region" description="Helical" evidence="8">
    <location>
        <begin position="216"/>
        <end position="234"/>
    </location>
</feature>
<sequence length="482" mass="49924">MLLGALDTYVVTSLLRQIVEALQVPLNRLDQVTPVVTGYLLGYVAAMPLLGGASDRFGRKVVLQTCLVGFVAGSAITALAHDIPTLVGGRALQGIAGGALLPVTLALAGDLWSERRRRSTVLGFLGAAQELGSVLGPLYGIGLSALAGWRAVFWVNVPLAVLAAVAVQVGVPRHDRARDEAPKVDVAGGALLAAALGLAVAGLYNPDPRHAVLPPWGVPMLLAAVTALALFFVWESRARTKLLDPAGVHMSQLMAALGTSVTAGAALMVTLVDVDLFSQTLLGRDDAGSVGLLLRFLVALPIGALLGGILAGRLGERGVAAAGMLIAGSGYLLMSHWSLHVLTARYSVGSVSVPKLDTDLAIAGLGLGLVIAPLSATALRVTPAAKHGIASAGVVVARMIGMLLGIAALSAWGLHRFHSLTAHLVLPFPIGRQLGEAARELAEYRQAVFTALLTEYREIFLITSVVCLAGSLMSLAIGTRRR</sequence>
<accession>A0ABT1PNJ7</accession>
<proteinExistence type="predicted"/>